<evidence type="ECO:0000313" key="8">
    <source>
        <dbReference type="EMBL" id="MXQ08212.1"/>
    </source>
</evidence>
<reference evidence="8 9" key="1">
    <citation type="submission" date="2019-12" db="EMBL/GenBank/DDBJ databases">
        <authorList>
            <person name="Lee S.D."/>
        </authorList>
    </citation>
    <scope>NUCLEOTIDE SEQUENCE [LARGE SCALE GENOMIC DNA]</scope>
    <source>
        <strain evidence="8 9">GH1-50</strain>
    </source>
</reference>
<comment type="subcellular location">
    <subcellularLocation>
        <location evidence="1">Membrane</location>
    </subcellularLocation>
</comment>
<feature type="compositionally biased region" description="Acidic residues" evidence="5">
    <location>
        <begin position="509"/>
        <end position="519"/>
    </location>
</feature>
<dbReference type="PIRSF" id="PIRSF031802">
    <property type="entry name" value="UCP031802"/>
    <property type="match status" value="1"/>
</dbReference>
<dbReference type="Gene3D" id="1.25.40.10">
    <property type="entry name" value="Tetratricopeptide repeat domain"/>
    <property type="match status" value="1"/>
</dbReference>
<evidence type="ECO:0000256" key="3">
    <source>
        <dbReference type="ARBA" id="ARBA00022989"/>
    </source>
</evidence>
<dbReference type="InterPro" id="IPR011990">
    <property type="entry name" value="TPR-like_helical_dom_sf"/>
</dbReference>
<keyword evidence="4 6" id="KW-0472">Membrane</keyword>
<organism evidence="8 9">
    <name type="scientific">Kangsaoukella pontilimi</name>
    <dbReference type="NCBI Taxonomy" id="2691042"/>
    <lineage>
        <taxon>Bacteria</taxon>
        <taxon>Pseudomonadati</taxon>
        <taxon>Pseudomonadota</taxon>
        <taxon>Alphaproteobacteria</taxon>
        <taxon>Rhodobacterales</taxon>
        <taxon>Paracoccaceae</taxon>
        <taxon>Kangsaoukella</taxon>
    </lineage>
</organism>
<protein>
    <submittedName>
        <fullName evidence="8">Heme biosynthesis protein HemY</fullName>
    </submittedName>
</protein>
<name>A0A7C9ME98_9RHOB</name>
<dbReference type="GO" id="GO:0016020">
    <property type="term" value="C:membrane"/>
    <property type="evidence" value="ECO:0007669"/>
    <property type="project" value="UniProtKB-SubCell"/>
</dbReference>
<gene>
    <name evidence="8" type="ORF">GQ651_10195</name>
</gene>
<accession>A0A7C9ME98</accession>
<evidence type="ECO:0000256" key="1">
    <source>
        <dbReference type="ARBA" id="ARBA00004370"/>
    </source>
</evidence>
<feature type="compositionally biased region" description="Acidic residues" evidence="5">
    <location>
        <begin position="464"/>
        <end position="479"/>
    </location>
</feature>
<feature type="domain" description="HemY N-terminal" evidence="7">
    <location>
        <begin position="30"/>
        <end position="143"/>
    </location>
</feature>
<dbReference type="InterPro" id="IPR010817">
    <property type="entry name" value="HemY_N"/>
</dbReference>
<dbReference type="EMBL" id="WUPT01000002">
    <property type="protein sequence ID" value="MXQ08212.1"/>
    <property type="molecule type" value="Genomic_DNA"/>
</dbReference>
<reference evidence="8 9" key="2">
    <citation type="submission" date="2020-03" db="EMBL/GenBank/DDBJ databases">
        <title>Kangsaoukella pontilimi gen. nov., sp. nov., a new member of the family Rhodobacteraceae isolated from a tidal mudflat.</title>
        <authorList>
            <person name="Kim I.S."/>
        </authorList>
    </citation>
    <scope>NUCLEOTIDE SEQUENCE [LARGE SCALE GENOMIC DNA]</scope>
    <source>
        <strain evidence="8 9">GH1-50</strain>
    </source>
</reference>
<evidence type="ECO:0000256" key="5">
    <source>
        <dbReference type="SAM" id="MobiDB-lite"/>
    </source>
</evidence>
<dbReference type="RefSeq" id="WP_160764153.1">
    <property type="nucleotide sequence ID" value="NZ_WUPT01000002.1"/>
</dbReference>
<dbReference type="InterPro" id="IPR016982">
    <property type="entry name" value="Mms48"/>
</dbReference>
<sequence>MLWSLLKIILFLGFVVAAAWGAGMLLETEGGVRVAVANTEFTLGPLASVIALLALTFAIWLFLKLAGLVVAFIRFLNGDETAITRYFARNRERKGYDALAEGMMALASGEAKTALSKAEKADRYLNRPDLTTLLTAQAAEQAGDRRKAEEAYKRLLADDKTRFVGVRGLMKQKLEDGDTDTAMKLAEKAFALKPKHEDTQNVLLTLQADAGDWTAARRTLGAKLKHGSMPRDVHKRRDAVLALGEAADIVADDKSIEAREKAIAANRQSPDLIPAAVMASDAYVEQGKPKYATRVIRKAWEAAPHPDLAGAFARIEPDETPADRVKRFGVLTNMHRDDPETKMLQAELLIAAEDFPAARKALGDLPETDPTARSLTIMAAIERGSGADDAIVKGWLARALTAPRDPQWVCDNCQKIHGVWGPVCDKCGGFDTLAWRRPAMDTVSIPSGAEMLPLIVGQISDQSTVEDAEAVEDQDDDATVVDLNTEQAKEVPSSEPDETEVNQPPADFVTDDTDTEQSGDDAKKVAG</sequence>
<feature type="transmembrane region" description="Helical" evidence="6">
    <location>
        <begin position="45"/>
        <end position="76"/>
    </location>
</feature>
<feature type="region of interest" description="Disordered" evidence="5">
    <location>
        <begin position="463"/>
        <end position="527"/>
    </location>
</feature>
<evidence type="ECO:0000256" key="2">
    <source>
        <dbReference type="ARBA" id="ARBA00022692"/>
    </source>
</evidence>
<proteinExistence type="predicted"/>
<dbReference type="Proteomes" id="UP000480350">
    <property type="component" value="Unassembled WGS sequence"/>
</dbReference>
<evidence type="ECO:0000259" key="7">
    <source>
        <dbReference type="Pfam" id="PF07219"/>
    </source>
</evidence>
<evidence type="ECO:0000256" key="6">
    <source>
        <dbReference type="SAM" id="Phobius"/>
    </source>
</evidence>
<dbReference type="Pfam" id="PF07219">
    <property type="entry name" value="HemY_N"/>
    <property type="match status" value="1"/>
</dbReference>
<evidence type="ECO:0000256" key="4">
    <source>
        <dbReference type="ARBA" id="ARBA00023136"/>
    </source>
</evidence>
<keyword evidence="9" id="KW-1185">Reference proteome</keyword>
<evidence type="ECO:0000313" key="9">
    <source>
        <dbReference type="Proteomes" id="UP000480350"/>
    </source>
</evidence>
<dbReference type="AlphaFoldDB" id="A0A7C9ME98"/>
<keyword evidence="3 6" id="KW-1133">Transmembrane helix</keyword>
<comment type="caution">
    <text evidence="8">The sequence shown here is derived from an EMBL/GenBank/DDBJ whole genome shotgun (WGS) entry which is preliminary data.</text>
</comment>
<keyword evidence="2 6" id="KW-0812">Transmembrane</keyword>
<dbReference type="SUPFAM" id="SSF48452">
    <property type="entry name" value="TPR-like"/>
    <property type="match status" value="1"/>
</dbReference>